<protein>
    <submittedName>
        <fullName evidence="2">Uncharacterized protein</fullName>
    </submittedName>
</protein>
<proteinExistence type="predicted"/>
<keyword evidence="1" id="KW-0472">Membrane</keyword>
<dbReference type="AlphaFoldDB" id="A0A917UV08"/>
<organism evidence="2 3">
    <name type="scientific">Pseudomonas matsuisoli</name>
    <dbReference type="NCBI Taxonomy" id="1515666"/>
    <lineage>
        <taxon>Bacteria</taxon>
        <taxon>Pseudomonadati</taxon>
        <taxon>Pseudomonadota</taxon>
        <taxon>Gammaproteobacteria</taxon>
        <taxon>Pseudomonadales</taxon>
        <taxon>Pseudomonadaceae</taxon>
        <taxon>Pseudomonas</taxon>
    </lineage>
</organism>
<reference evidence="2" key="2">
    <citation type="submission" date="2020-09" db="EMBL/GenBank/DDBJ databases">
        <authorList>
            <person name="Sun Q."/>
            <person name="Ohkuma M."/>
        </authorList>
    </citation>
    <scope>NUCLEOTIDE SEQUENCE</scope>
    <source>
        <strain evidence="2">JCM 30078</strain>
    </source>
</reference>
<accession>A0A917UV08</accession>
<dbReference type="EMBL" id="BMPO01000002">
    <property type="protein sequence ID" value="GGJ87178.1"/>
    <property type="molecule type" value="Genomic_DNA"/>
</dbReference>
<feature type="transmembrane region" description="Helical" evidence="1">
    <location>
        <begin position="30"/>
        <end position="50"/>
    </location>
</feature>
<sequence length="58" mass="6352">MLVYMVAMRVMEVPIVQVIHMTVVLDRGMAAARLVLMCVMGMFVAGAHDVSKCGAELR</sequence>
<keyword evidence="1" id="KW-1133">Transmembrane helix</keyword>
<name>A0A917UV08_9PSED</name>
<dbReference type="Proteomes" id="UP000635983">
    <property type="component" value="Unassembled WGS sequence"/>
</dbReference>
<gene>
    <name evidence="2" type="ORF">GCM10009304_11370</name>
</gene>
<evidence type="ECO:0000313" key="3">
    <source>
        <dbReference type="Proteomes" id="UP000635983"/>
    </source>
</evidence>
<reference evidence="2" key="1">
    <citation type="journal article" date="2014" name="Int. J. Syst. Evol. Microbiol.">
        <title>Complete genome sequence of Corynebacterium casei LMG S-19264T (=DSM 44701T), isolated from a smear-ripened cheese.</title>
        <authorList>
            <consortium name="US DOE Joint Genome Institute (JGI-PGF)"/>
            <person name="Walter F."/>
            <person name="Albersmeier A."/>
            <person name="Kalinowski J."/>
            <person name="Ruckert C."/>
        </authorList>
    </citation>
    <scope>NUCLEOTIDE SEQUENCE</scope>
    <source>
        <strain evidence="2">JCM 30078</strain>
    </source>
</reference>
<keyword evidence="1" id="KW-0812">Transmembrane</keyword>
<evidence type="ECO:0000256" key="1">
    <source>
        <dbReference type="SAM" id="Phobius"/>
    </source>
</evidence>
<comment type="caution">
    <text evidence="2">The sequence shown here is derived from an EMBL/GenBank/DDBJ whole genome shotgun (WGS) entry which is preliminary data.</text>
</comment>
<keyword evidence="3" id="KW-1185">Reference proteome</keyword>
<evidence type="ECO:0000313" key="2">
    <source>
        <dbReference type="EMBL" id="GGJ87178.1"/>
    </source>
</evidence>